<accession>A0ABD2W9I0</accession>
<dbReference type="Gene3D" id="1.25.40.20">
    <property type="entry name" value="Ankyrin repeat-containing domain"/>
    <property type="match status" value="1"/>
</dbReference>
<organism evidence="1 2">
    <name type="scientific">Trichogramma kaykai</name>
    <dbReference type="NCBI Taxonomy" id="54128"/>
    <lineage>
        <taxon>Eukaryota</taxon>
        <taxon>Metazoa</taxon>
        <taxon>Ecdysozoa</taxon>
        <taxon>Arthropoda</taxon>
        <taxon>Hexapoda</taxon>
        <taxon>Insecta</taxon>
        <taxon>Pterygota</taxon>
        <taxon>Neoptera</taxon>
        <taxon>Endopterygota</taxon>
        <taxon>Hymenoptera</taxon>
        <taxon>Apocrita</taxon>
        <taxon>Proctotrupomorpha</taxon>
        <taxon>Chalcidoidea</taxon>
        <taxon>Trichogrammatidae</taxon>
        <taxon>Trichogramma</taxon>
    </lineage>
</organism>
<dbReference type="InterPro" id="IPR036770">
    <property type="entry name" value="Ankyrin_rpt-contain_sf"/>
</dbReference>
<proteinExistence type="predicted"/>
<dbReference type="AlphaFoldDB" id="A0ABD2W9I0"/>
<gene>
    <name evidence="1" type="ORF">TKK_015090</name>
</gene>
<dbReference type="EMBL" id="JBJJXI010000122">
    <property type="protein sequence ID" value="KAL3389725.1"/>
    <property type="molecule type" value="Genomic_DNA"/>
</dbReference>
<keyword evidence="2" id="KW-1185">Reference proteome</keyword>
<protein>
    <submittedName>
        <fullName evidence="1">Uncharacterized protein</fullName>
    </submittedName>
</protein>
<evidence type="ECO:0000313" key="2">
    <source>
        <dbReference type="Proteomes" id="UP001627154"/>
    </source>
</evidence>
<dbReference type="Proteomes" id="UP001627154">
    <property type="component" value="Unassembled WGS sequence"/>
</dbReference>
<name>A0ABD2W9I0_9HYME</name>
<evidence type="ECO:0000313" key="1">
    <source>
        <dbReference type="EMBL" id="KAL3389725.1"/>
    </source>
</evidence>
<sequence>MNFVYDYEPAFDIVKFLFDYGVDKIDLEDDRGATLLQYAIASLQFEVVEELLARGVKVDDVVFEGGYFDFARPHPSLTTTENLIGNVEILKAYGYKMSGESELKVMQFLMDVNMHEYDPEVDQAQLVLEYGSEQKIGDLIDKLERDFKDNFIFKNMSTYRKLMKKSYEMMAIQRHLDVLHVGRMHKSANITMLLDVFKRACYCYRGYFAVENFHWRFGESDVEATLLRLQQSNTLTFEDTIEVEHGGNERIQNRIIYEDDDQNGWNNAVSKYNEHIYEDDWETEAPDYFNGITKESKRVGEIVIGPSGLTILDVCRAVPEERYNLLLTATKWPVIDEKLKNKEFSVIGGVLEGIVNKILVREYAAVVVSKYFSSLLTVNMPYYCRRKIIGYLSNEDLLYLCTAAVRWG</sequence>
<comment type="caution">
    <text evidence="1">The sequence shown here is derived from an EMBL/GenBank/DDBJ whole genome shotgun (WGS) entry which is preliminary data.</text>
</comment>
<reference evidence="1 2" key="1">
    <citation type="journal article" date="2024" name="bioRxiv">
        <title>A reference genome for Trichogramma kaykai: A tiny desert-dwelling parasitoid wasp with competing sex-ratio distorters.</title>
        <authorList>
            <person name="Culotta J."/>
            <person name="Lindsey A.R."/>
        </authorList>
    </citation>
    <scope>NUCLEOTIDE SEQUENCE [LARGE SCALE GENOMIC DNA]</scope>
    <source>
        <strain evidence="1 2">KSX58</strain>
    </source>
</reference>
<dbReference type="SUPFAM" id="SSF48403">
    <property type="entry name" value="Ankyrin repeat"/>
    <property type="match status" value="1"/>
</dbReference>